<feature type="region of interest" description="Disordered" evidence="7">
    <location>
        <begin position="24"/>
        <end position="115"/>
    </location>
</feature>
<keyword evidence="4" id="KW-0406">Ion transport</keyword>
<dbReference type="Pfam" id="PF00213">
    <property type="entry name" value="OSCP"/>
    <property type="match status" value="1"/>
</dbReference>
<dbReference type="EMBL" id="GDJX01027334">
    <property type="protein sequence ID" value="JAT40602.1"/>
    <property type="molecule type" value="Transcribed_RNA"/>
</dbReference>
<dbReference type="AlphaFoldDB" id="A0A1D1XDV9"/>
<keyword evidence="2" id="KW-0813">Transport</keyword>
<gene>
    <name evidence="8" type="primary">ATPD_0</name>
    <name evidence="8" type="ORF">g.46447</name>
</gene>
<accession>A0A1D1XDV9</accession>
<evidence type="ECO:0000256" key="1">
    <source>
        <dbReference type="ARBA" id="ARBA00004370"/>
    </source>
</evidence>
<dbReference type="GO" id="GO:0046933">
    <property type="term" value="F:proton-transporting ATP synthase activity, rotational mechanism"/>
    <property type="evidence" value="ECO:0007669"/>
    <property type="project" value="InterPro"/>
</dbReference>
<name>A0A1D1XDV9_9ARAE</name>
<evidence type="ECO:0000256" key="5">
    <source>
        <dbReference type="ARBA" id="ARBA00023136"/>
    </source>
</evidence>
<dbReference type="PRINTS" id="PR00125">
    <property type="entry name" value="ATPASEDELTA"/>
</dbReference>
<dbReference type="PANTHER" id="PTHR11910">
    <property type="entry name" value="ATP SYNTHASE DELTA CHAIN"/>
    <property type="match status" value="1"/>
</dbReference>
<evidence type="ECO:0000256" key="6">
    <source>
        <dbReference type="ARBA" id="ARBA00023310"/>
    </source>
</evidence>
<protein>
    <submittedName>
        <fullName evidence="8">ATP synthase delta chain, chloroplastic</fullName>
    </submittedName>
</protein>
<dbReference type="GO" id="GO:0016020">
    <property type="term" value="C:membrane"/>
    <property type="evidence" value="ECO:0007669"/>
    <property type="project" value="UniProtKB-SubCell"/>
</dbReference>
<feature type="compositionally biased region" description="Basic residues" evidence="7">
    <location>
        <begin position="37"/>
        <end position="51"/>
    </location>
</feature>
<feature type="compositionally biased region" description="Polar residues" evidence="7">
    <location>
        <begin position="103"/>
        <end position="113"/>
    </location>
</feature>
<comment type="subcellular location">
    <subcellularLocation>
        <location evidence="1">Membrane</location>
    </subcellularLocation>
</comment>
<sequence length="275" mass="29127">MHHLQRRGVGSNFASPHCSPPFNPVMNILNQSPGHPRAFHTPRGPSHHHHHPDACQHLPSVSPPSPASNSLRSSHPSRSASGPSLEPLKSRDAHTDMPVKSAPQAQTRTTVGSISEPCKATGSAGDVQLFQPCSCTTGLGLGLVRSLMELGRFSPLEGGAALLDHPLFSRPEGGDSSTRGVTLAVSVSSAVKLESRQMEQIAKKMRKLTGFKSVRLENTVDPSLIAGFVVSYGVDGEHVIDLSVKGRLAQLEARLESSDQSAAEGWITPGGGALW</sequence>
<evidence type="ECO:0000313" key="8">
    <source>
        <dbReference type="EMBL" id="JAT40602.1"/>
    </source>
</evidence>
<evidence type="ECO:0000256" key="7">
    <source>
        <dbReference type="SAM" id="MobiDB-lite"/>
    </source>
</evidence>
<keyword evidence="6" id="KW-0066">ATP synthesis</keyword>
<dbReference type="InterPro" id="IPR000711">
    <property type="entry name" value="ATPase_OSCP/dsu"/>
</dbReference>
<organism evidence="8">
    <name type="scientific">Anthurium amnicola</name>
    <dbReference type="NCBI Taxonomy" id="1678845"/>
    <lineage>
        <taxon>Eukaryota</taxon>
        <taxon>Viridiplantae</taxon>
        <taxon>Streptophyta</taxon>
        <taxon>Embryophyta</taxon>
        <taxon>Tracheophyta</taxon>
        <taxon>Spermatophyta</taxon>
        <taxon>Magnoliopsida</taxon>
        <taxon>Liliopsida</taxon>
        <taxon>Araceae</taxon>
        <taxon>Pothoideae</taxon>
        <taxon>Potheae</taxon>
        <taxon>Anthurium</taxon>
    </lineage>
</organism>
<evidence type="ECO:0000256" key="4">
    <source>
        <dbReference type="ARBA" id="ARBA00023065"/>
    </source>
</evidence>
<reference evidence="8" key="1">
    <citation type="submission" date="2015-07" db="EMBL/GenBank/DDBJ databases">
        <title>Transcriptome Assembly of Anthurium amnicola.</title>
        <authorList>
            <person name="Suzuki J."/>
        </authorList>
    </citation>
    <scope>NUCLEOTIDE SEQUENCE</scope>
</reference>
<keyword evidence="3" id="KW-0375">Hydrogen ion transport</keyword>
<keyword evidence="5" id="KW-0472">Membrane</keyword>
<proteinExistence type="predicted"/>
<feature type="compositionally biased region" description="Low complexity" evidence="7">
    <location>
        <begin position="67"/>
        <end position="85"/>
    </location>
</feature>
<evidence type="ECO:0000256" key="3">
    <source>
        <dbReference type="ARBA" id="ARBA00022781"/>
    </source>
</evidence>
<feature type="compositionally biased region" description="Basic and acidic residues" evidence="7">
    <location>
        <begin position="88"/>
        <end position="97"/>
    </location>
</feature>
<evidence type="ECO:0000256" key="2">
    <source>
        <dbReference type="ARBA" id="ARBA00022448"/>
    </source>
</evidence>